<dbReference type="Proteomes" id="UP000238083">
    <property type="component" value="Unassembled WGS sequence"/>
</dbReference>
<evidence type="ECO:0000313" key="3">
    <source>
        <dbReference type="Proteomes" id="UP000238083"/>
    </source>
</evidence>
<proteinExistence type="predicted"/>
<reference evidence="2 3" key="1">
    <citation type="submission" date="2018-03" db="EMBL/GenBank/DDBJ databases">
        <title>Genomic Encyclopedia of Archaeal and Bacterial Type Strains, Phase II (KMG-II): from individual species to whole genera.</title>
        <authorList>
            <person name="Goeker M."/>
        </authorList>
    </citation>
    <scope>NUCLEOTIDE SEQUENCE [LARGE SCALE GENOMIC DNA]</scope>
    <source>
        <strain evidence="2 3">DSM 19711</strain>
    </source>
</reference>
<evidence type="ECO:0000313" key="2">
    <source>
        <dbReference type="EMBL" id="PRY17839.1"/>
    </source>
</evidence>
<dbReference type="Gene3D" id="3.60.15.10">
    <property type="entry name" value="Ribonuclease Z/Hydroxyacylglutathione hydrolase-like"/>
    <property type="match status" value="1"/>
</dbReference>
<feature type="domain" description="Metallo-beta-lactamase" evidence="1">
    <location>
        <begin position="48"/>
        <end position="234"/>
    </location>
</feature>
<dbReference type="InterPro" id="IPR001279">
    <property type="entry name" value="Metallo-B-lactamas"/>
</dbReference>
<dbReference type="RefSeq" id="WP_211298271.1">
    <property type="nucleotide sequence ID" value="NZ_PVZF01000001.1"/>
</dbReference>
<dbReference type="InterPro" id="IPR050114">
    <property type="entry name" value="UPF0173_UPF0282_UlaG_hydrolase"/>
</dbReference>
<evidence type="ECO:0000259" key="1">
    <source>
        <dbReference type="Pfam" id="PF12706"/>
    </source>
</evidence>
<gene>
    <name evidence="2" type="ORF">CLV37_10176</name>
</gene>
<dbReference type="AlphaFoldDB" id="A0A2T0R9J6"/>
<sequence length="272" mass="29487">MDSPDPVDADTLSLTFIGTATVLLRWGDLTLLTDPNFLHRGQFAYLGKGLVSRRLTDPALAVDRLPPLSGIVLSHLHGDHFDRVARRGLDHDVPVLTTRHAERRLVRRYGFEDVSGLRTWESRVLVAGGDQVRVTAAPGRHAPGLAQALLPPVMGSVLEFGPVGGPVRRRVYVSGDTLNVPELREVPHRFPDVDLAVLHLGGTTLPGGLVVTLDGVGGADLLELVRPRRAVPVHVDDYGVFRSPLGDFTAEVARRGLDSVVRVVARGETARF</sequence>
<accession>A0A2T0R9J6</accession>
<protein>
    <submittedName>
        <fullName evidence="2">L-ascorbate metabolism protein UlaG (Beta-lactamase superfamily)</fullName>
    </submittedName>
</protein>
<dbReference type="PANTHER" id="PTHR43546:SF7">
    <property type="entry name" value="METALLO-BETA-LACTAMASE DOMAIN-CONTAINING PROTEIN"/>
    <property type="match status" value="1"/>
</dbReference>
<dbReference type="SUPFAM" id="SSF56281">
    <property type="entry name" value="Metallo-hydrolase/oxidoreductase"/>
    <property type="match status" value="1"/>
</dbReference>
<keyword evidence="3" id="KW-1185">Reference proteome</keyword>
<organism evidence="2 3">
    <name type="scientific">Kineococcus rhizosphaerae</name>
    <dbReference type="NCBI Taxonomy" id="559628"/>
    <lineage>
        <taxon>Bacteria</taxon>
        <taxon>Bacillati</taxon>
        <taxon>Actinomycetota</taxon>
        <taxon>Actinomycetes</taxon>
        <taxon>Kineosporiales</taxon>
        <taxon>Kineosporiaceae</taxon>
        <taxon>Kineococcus</taxon>
    </lineage>
</organism>
<comment type="caution">
    <text evidence="2">The sequence shown here is derived from an EMBL/GenBank/DDBJ whole genome shotgun (WGS) entry which is preliminary data.</text>
</comment>
<name>A0A2T0R9J6_9ACTN</name>
<dbReference type="EMBL" id="PVZF01000001">
    <property type="protein sequence ID" value="PRY17839.1"/>
    <property type="molecule type" value="Genomic_DNA"/>
</dbReference>
<dbReference type="Pfam" id="PF12706">
    <property type="entry name" value="Lactamase_B_2"/>
    <property type="match status" value="1"/>
</dbReference>
<dbReference type="PANTHER" id="PTHR43546">
    <property type="entry name" value="UPF0173 METAL-DEPENDENT HYDROLASE MJ1163-RELATED"/>
    <property type="match status" value="1"/>
</dbReference>
<dbReference type="InterPro" id="IPR036866">
    <property type="entry name" value="RibonucZ/Hydroxyglut_hydro"/>
</dbReference>